<dbReference type="Proteomes" id="UP000198287">
    <property type="component" value="Unassembled WGS sequence"/>
</dbReference>
<dbReference type="SMART" id="SM00360">
    <property type="entry name" value="RRM"/>
    <property type="match status" value="1"/>
</dbReference>
<evidence type="ECO:0000256" key="1">
    <source>
        <dbReference type="ARBA" id="ARBA00004123"/>
    </source>
</evidence>
<evidence type="ECO:0000256" key="6">
    <source>
        <dbReference type="PROSITE-ProRule" id="PRU00176"/>
    </source>
</evidence>
<dbReference type="GO" id="GO:0017069">
    <property type="term" value="F:snRNA binding"/>
    <property type="evidence" value="ECO:0007669"/>
    <property type="project" value="TreeGrafter"/>
</dbReference>
<gene>
    <name evidence="9" type="ORF">Fcan01_18461</name>
</gene>
<dbReference type="GO" id="GO:0071011">
    <property type="term" value="C:precatalytic spliceosome"/>
    <property type="evidence" value="ECO:0007669"/>
    <property type="project" value="TreeGrafter"/>
</dbReference>
<dbReference type="PANTHER" id="PTHR13952:SF6">
    <property type="entry name" value="U11_U12 SMALL NUCLEAR RIBONUCLEOPROTEIN 35 KDA PROTEIN"/>
    <property type="match status" value="1"/>
</dbReference>
<dbReference type="SUPFAM" id="SSF54928">
    <property type="entry name" value="RNA-binding domain, RBD"/>
    <property type="match status" value="1"/>
</dbReference>
<dbReference type="FunFam" id="3.30.70.330:FF:000132">
    <property type="entry name" value="Small nuclear ribonucleoprotein U11/U12 subunit 35"/>
    <property type="match status" value="1"/>
</dbReference>
<evidence type="ECO:0000256" key="5">
    <source>
        <dbReference type="ARBA" id="ARBA00031739"/>
    </source>
</evidence>
<dbReference type="Gene3D" id="3.30.70.330">
    <property type="match status" value="1"/>
</dbReference>
<evidence type="ECO:0000259" key="8">
    <source>
        <dbReference type="PROSITE" id="PS50102"/>
    </source>
</evidence>
<dbReference type="OMA" id="GFVEMRS"/>
<dbReference type="InterPro" id="IPR051183">
    <property type="entry name" value="U1_U11-U12_snRNP_70-35kDa"/>
</dbReference>
<evidence type="ECO:0000256" key="2">
    <source>
        <dbReference type="ARBA" id="ARBA00021080"/>
    </source>
</evidence>
<dbReference type="GO" id="GO:0000398">
    <property type="term" value="P:mRNA splicing, via spliceosome"/>
    <property type="evidence" value="ECO:0007669"/>
    <property type="project" value="TreeGrafter"/>
</dbReference>
<dbReference type="PANTHER" id="PTHR13952">
    <property type="entry name" value="U1 SMALL NUCLEAR RIBONUCLEOPROTEIN 70 KD"/>
    <property type="match status" value="1"/>
</dbReference>
<evidence type="ECO:0000256" key="4">
    <source>
        <dbReference type="ARBA" id="ARBA00023242"/>
    </source>
</evidence>
<feature type="domain" description="RRM" evidence="8">
    <location>
        <begin position="77"/>
        <end position="155"/>
    </location>
</feature>
<comment type="caution">
    <text evidence="9">The sequence shown here is derived from an EMBL/GenBank/DDBJ whole genome shotgun (WGS) entry which is preliminary data.</text>
</comment>
<dbReference type="STRING" id="158441.A0A226DNU1"/>
<protein>
    <recommendedName>
        <fullName evidence="2">U11/U12 small nuclear ribonucleoprotein 35 kDa protein</fullName>
    </recommendedName>
    <alternativeName>
        <fullName evidence="5">U1 snRNP-binding protein homolog</fullName>
    </alternativeName>
</protein>
<proteinExistence type="predicted"/>
<keyword evidence="10" id="KW-1185">Reference proteome</keyword>
<dbReference type="EMBL" id="LNIX01000014">
    <property type="protein sequence ID" value="OXA46760.1"/>
    <property type="molecule type" value="Genomic_DNA"/>
</dbReference>
<sequence>MEAEGTSRRGGYDQGGGDKEDDPEKRNWRPIAKEYDPIKIGSINGIGTFAHDRAVIRALEATYKPGEEIPDQDKLRKTLLIAQLPPLVAEEELERLFSKFGRIKRVRVVRDVVTRRSRGYGFVEFEKERHCTRAYDDGKSATLGGQPLTVDRIVSRSMSGWRPRRLGGGFGGSKNSGQLRFGCRARPWLRPIFKSERKVRKPNIY</sequence>
<dbReference type="InterPro" id="IPR012677">
    <property type="entry name" value="Nucleotide-bd_a/b_plait_sf"/>
</dbReference>
<organism evidence="9 10">
    <name type="scientific">Folsomia candida</name>
    <name type="common">Springtail</name>
    <dbReference type="NCBI Taxonomy" id="158441"/>
    <lineage>
        <taxon>Eukaryota</taxon>
        <taxon>Metazoa</taxon>
        <taxon>Ecdysozoa</taxon>
        <taxon>Arthropoda</taxon>
        <taxon>Hexapoda</taxon>
        <taxon>Collembola</taxon>
        <taxon>Entomobryomorpha</taxon>
        <taxon>Isotomoidea</taxon>
        <taxon>Isotomidae</taxon>
        <taxon>Proisotominae</taxon>
        <taxon>Folsomia</taxon>
    </lineage>
</organism>
<dbReference type="OrthoDB" id="6159137at2759"/>
<feature type="region of interest" description="Disordered" evidence="7">
    <location>
        <begin position="1"/>
        <end position="31"/>
    </location>
</feature>
<dbReference type="PROSITE" id="PS50102">
    <property type="entry name" value="RRM"/>
    <property type="match status" value="1"/>
</dbReference>
<dbReference type="Pfam" id="PF00076">
    <property type="entry name" value="RRM_1"/>
    <property type="match status" value="1"/>
</dbReference>
<name>A0A226DNU1_FOLCA</name>
<comment type="subcellular location">
    <subcellularLocation>
        <location evidence="1">Nucleus</location>
    </subcellularLocation>
</comment>
<keyword evidence="4" id="KW-0539">Nucleus</keyword>
<evidence type="ECO:0000256" key="7">
    <source>
        <dbReference type="SAM" id="MobiDB-lite"/>
    </source>
</evidence>
<reference evidence="9 10" key="1">
    <citation type="submission" date="2015-12" db="EMBL/GenBank/DDBJ databases">
        <title>The genome of Folsomia candida.</title>
        <authorList>
            <person name="Faddeeva A."/>
            <person name="Derks M.F."/>
            <person name="Anvar Y."/>
            <person name="Smit S."/>
            <person name="Van Straalen N."/>
            <person name="Roelofs D."/>
        </authorList>
    </citation>
    <scope>NUCLEOTIDE SEQUENCE [LARGE SCALE GENOMIC DNA]</scope>
    <source>
        <strain evidence="9 10">VU population</strain>
        <tissue evidence="9">Whole body</tissue>
    </source>
</reference>
<keyword evidence="3 6" id="KW-0694">RNA-binding</keyword>
<evidence type="ECO:0000313" key="9">
    <source>
        <dbReference type="EMBL" id="OXA46760.1"/>
    </source>
</evidence>
<dbReference type="GO" id="GO:0003729">
    <property type="term" value="F:mRNA binding"/>
    <property type="evidence" value="ECO:0007669"/>
    <property type="project" value="TreeGrafter"/>
</dbReference>
<dbReference type="InterPro" id="IPR035979">
    <property type="entry name" value="RBD_domain_sf"/>
</dbReference>
<dbReference type="AlphaFoldDB" id="A0A226DNU1"/>
<evidence type="ECO:0000256" key="3">
    <source>
        <dbReference type="ARBA" id="ARBA00022884"/>
    </source>
</evidence>
<dbReference type="InterPro" id="IPR000504">
    <property type="entry name" value="RRM_dom"/>
</dbReference>
<evidence type="ECO:0000313" key="10">
    <source>
        <dbReference type="Proteomes" id="UP000198287"/>
    </source>
</evidence>
<accession>A0A226DNU1</accession>